<comment type="caution">
    <text evidence="2">The sequence shown here is derived from an EMBL/GenBank/DDBJ whole genome shotgun (WGS) entry which is preliminary data.</text>
</comment>
<evidence type="ECO:0000313" key="2">
    <source>
        <dbReference type="EMBL" id="MPC78123.1"/>
    </source>
</evidence>
<sequence>MPWPFSPSALQPHVTSSSSQRSLQGHSYTYEQPYILTRPSFRQFLSSAPQPSQPSSVARLLITADPQSRATTVCRSAWCRS</sequence>
<dbReference type="Proteomes" id="UP000324222">
    <property type="component" value="Unassembled WGS sequence"/>
</dbReference>
<reference evidence="2 3" key="1">
    <citation type="submission" date="2019-05" db="EMBL/GenBank/DDBJ databases">
        <title>Another draft genome of Portunus trituberculatus and its Hox gene families provides insights of decapod evolution.</title>
        <authorList>
            <person name="Jeong J.-H."/>
            <person name="Song I."/>
            <person name="Kim S."/>
            <person name="Choi T."/>
            <person name="Kim D."/>
            <person name="Ryu S."/>
            <person name="Kim W."/>
        </authorList>
    </citation>
    <scope>NUCLEOTIDE SEQUENCE [LARGE SCALE GENOMIC DNA]</scope>
    <source>
        <tissue evidence="2">Muscle</tissue>
    </source>
</reference>
<proteinExistence type="predicted"/>
<protein>
    <submittedName>
        <fullName evidence="2">Uncharacterized protein</fullName>
    </submittedName>
</protein>
<gene>
    <name evidence="2" type="ORF">E2C01_072602</name>
</gene>
<name>A0A5B7I752_PORTR</name>
<evidence type="ECO:0000313" key="3">
    <source>
        <dbReference type="Proteomes" id="UP000324222"/>
    </source>
</evidence>
<organism evidence="2 3">
    <name type="scientific">Portunus trituberculatus</name>
    <name type="common">Swimming crab</name>
    <name type="synonym">Neptunus trituberculatus</name>
    <dbReference type="NCBI Taxonomy" id="210409"/>
    <lineage>
        <taxon>Eukaryota</taxon>
        <taxon>Metazoa</taxon>
        <taxon>Ecdysozoa</taxon>
        <taxon>Arthropoda</taxon>
        <taxon>Crustacea</taxon>
        <taxon>Multicrustacea</taxon>
        <taxon>Malacostraca</taxon>
        <taxon>Eumalacostraca</taxon>
        <taxon>Eucarida</taxon>
        <taxon>Decapoda</taxon>
        <taxon>Pleocyemata</taxon>
        <taxon>Brachyura</taxon>
        <taxon>Eubrachyura</taxon>
        <taxon>Portunoidea</taxon>
        <taxon>Portunidae</taxon>
        <taxon>Portuninae</taxon>
        <taxon>Portunus</taxon>
    </lineage>
</organism>
<dbReference type="EMBL" id="VSRR010047641">
    <property type="protein sequence ID" value="MPC78123.1"/>
    <property type="molecule type" value="Genomic_DNA"/>
</dbReference>
<evidence type="ECO:0000256" key="1">
    <source>
        <dbReference type="SAM" id="MobiDB-lite"/>
    </source>
</evidence>
<accession>A0A5B7I752</accession>
<feature type="region of interest" description="Disordered" evidence="1">
    <location>
        <begin position="1"/>
        <end position="25"/>
    </location>
</feature>
<feature type="compositionally biased region" description="Low complexity" evidence="1">
    <location>
        <begin position="16"/>
        <end position="25"/>
    </location>
</feature>
<keyword evidence="3" id="KW-1185">Reference proteome</keyword>
<dbReference type="AlphaFoldDB" id="A0A5B7I752"/>